<evidence type="ECO:0000313" key="2">
    <source>
        <dbReference type="EMBL" id="MPN37015.1"/>
    </source>
</evidence>
<evidence type="ECO:0000259" key="1">
    <source>
        <dbReference type="Pfam" id="PF03466"/>
    </source>
</evidence>
<protein>
    <recommendedName>
        <fullName evidence="1">LysR substrate-binding domain-containing protein</fullName>
    </recommendedName>
</protein>
<dbReference type="Gene3D" id="3.40.190.290">
    <property type="match status" value="1"/>
</dbReference>
<name>A0A645HDA4_9ZZZZ</name>
<comment type="caution">
    <text evidence="2">The sequence shown here is derived from an EMBL/GenBank/DDBJ whole genome shotgun (WGS) entry which is preliminary data.</text>
</comment>
<organism evidence="2">
    <name type="scientific">bioreactor metagenome</name>
    <dbReference type="NCBI Taxonomy" id="1076179"/>
    <lineage>
        <taxon>unclassified sequences</taxon>
        <taxon>metagenomes</taxon>
        <taxon>ecological metagenomes</taxon>
    </lineage>
</organism>
<gene>
    <name evidence="2" type="ORF">SDC9_184527</name>
</gene>
<proteinExistence type="predicted"/>
<feature type="domain" description="LysR substrate-binding" evidence="1">
    <location>
        <begin position="10"/>
        <end position="98"/>
    </location>
</feature>
<dbReference type="InterPro" id="IPR005119">
    <property type="entry name" value="LysR_subst-bd"/>
</dbReference>
<reference evidence="2" key="1">
    <citation type="submission" date="2019-08" db="EMBL/GenBank/DDBJ databases">
        <authorList>
            <person name="Kucharzyk K."/>
            <person name="Murdoch R.W."/>
            <person name="Higgins S."/>
            <person name="Loffler F."/>
        </authorList>
    </citation>
    <scope>NUCLEOTIDE SEQUENCE</scope>
</reference>
<dbReference type="AlphaFoldDB" id="A0A645HDA4"/>
<dbReference type="CDD" id="cd05466">
    <property type="entry name" value="PBP2_LTTR_substrate"/>
    <property type="match status" value="1"/>
</dbReference>
<dbReference type="SUPFAM" id="SSF53850">
    <property type="entry name" value="Periplasmic binding protein-like II"/>
    <property type="match status" value="1"/>
</dbReference>
<dbReference type="EMBL" id="VSSQ01091472">
    <property type="protein sequence ID" value="MPN37015.1"/>
    <property type="molecule type" value="Genomic_DNA"/>
</dbReference>
<sequence>MDEATLRVQETLFQEHMIEPPVLLETDSLEAAKRLAATGAALMLCPNVYVTQDRELREQVICYRVKGMDYRRNFYACWRQDMPLPRFMTDLIHIIKKKLEEAQHV</sequence>
<accession>A0A645HDA4</accession>
<dbReference type="Pfam" id="PF03466">
    <property type="entry name" value="LysR_substrate"/>
    <property type="match status" value="1"/>
</dbReference>